<evidence type="ECO:0000313" key="2">
    <source>
        <dbReference type="Proteomes" id="UP001213799"/>
    </source>
</evidence>
<dbReference type="AlphaFoldDB" id="A0AAD6DLS1"/>
<name>A0AAD6DLS1_9EURO</name>
<sequence>MNAPDSDGIIQKDLDCHEQTVVADLEEWLKANPQAQWNEVAGLKLVEQCPETNLRQIQKRLAQNFRVATFRTRHSGWELGLGVGELIPISPSDGCNVKVGKHTYPLIGGKKVCILKKAHVELAGGDVLYLMILLRKWIYEHRWFRVDKVELGRLEKWADKIESSSVKEFWTSDVGKSNDIQRSSIEAVSWPSPPGLLFFEEGASSLTQKNV</sequence>
<comment type="caution">
    <text evidence="1">The sequence shown here is derived from an EMBL/GenBank/DDBJ whole genome shotgun (WGS) entry which is preliminary data.</text>
</comment>
<keyword evidence="2" id="KW-1185">Reference proteome</keyword>
<organism evidence="1 2">
    <name type="scientific">Penicillium hordei</name>
    <dbReference type="NCBI Taxonomy" id="40994"/>
    <lineage>
        <taxon>Eukaryota</taxon>
        <taxon>Fungi</taxon>
        <taxon>Dikarya</taxon>
        <taxon>Ascomycota</taxon>
        <taxon>Pezizomycotina</taxon>
        <taxon>Eurotiomycetes</taxon>
        <taxon>Eurotiomycetidae</taxon>
        <taxon>Eurotiales</taxon>
        <taxon>Aspergillaceae</taxon>
        <taxon>Penicillium</taxon>
    </lineage>
</organism>
<dbReference type="Proteomes" id="UP001213799">
    <property type="component" value="Unassembled WGS sequence"/>
</dbReference>
<gene>
    <name evidence="1" type="ORF">N7537_011405</name>
</gene>
<dbReference type="EMBL" id="JAQJAE010000006">
    <property type="protein sequence ID" value="KAJ5588727.1"/>
    <property type="molecule type" value="Genomic_DNA"/>
</dbReference>
<reference evidence="1" key="1">
    <citation type="journal article" date="2023" name="IMA Fungus">
        <title>Comparative genomic study of the Penicillium genus elucidates a diverse pangenome and 15 lateral gene transfer events.</title>
        <authorList>
            <person name="Petersen C."/>
            <person name="Sorensen T."/>
            <person name="Nielsen M.R."/>
            <person name="Sondergaard T.E."/>
            <person name="Sorensen J.L."/>
            <person name="Fitzpatrick D.A."/>
            <person name="Frisvad J.C."/>
            <person name="Nielsen K.L."/>
        </authorList>
    </citation>
    <scope>NUCLEOTIDE SEQUENCE</scope>
    <source>
        <strain evidence="1">IBT 12815</strain>
    </source>
</reference>
<protein>
    <submittedName>
        <fullName evidence="1">Uncharacterized protein</fullName>
    </submittedName>
</protein>
<dbReference type="RefSeq" id="XP_056747746.1">
    <property type="nucleotide sequence ID" value="XM_056902459.1"/>
</dbReference>
<accession>A0AAD6DLS1</accession>
<reference evidence="1" key="2">
    <citation type="submission" date="2023-01" db="EMBL/GenBank/DDBJ databases">
        <authorList>
            <person name="Petersen C."/>
        </authorList>
    </citation>
    <scope>NUCLEOTIDE SEQUENCE</scope>
    <source>
        <strain evidence="1">IBT 12815</strain>
    </source>
</reference>
<evidence type="ECO:0000313" key="1">
    <source>
        <dbReference type="EMBL" id="KAJ5588727.1"/>
    </source>
</evidence>
<proteinExistence type="predicted"/>
<dbReference type="GeneID" id="81592701"/>